<dbReference type="AlphaFoldDB" id="A0A0K2TRN1"/>
<dbReference type="EMBL" id="HACA01011322">
    <property type="protein sequence ID" value="CDW28683.1"/>
    <property type="molecule type" value="Transcribed_RNA"/>
</dbReference>
<name>A0A0K2TRN1_LEPSM</name>
<organism evidence="1">
    <name type="scientific">Lepeophtheirus salmonis</name>
    <name type="common">Salmon louse</name>
    <name type="synonym">Caligus salmonis</name>
    <dbReference type="NCBI Taxonomy" id="72036"/>
    <lineage>
        <taxon>Eukaryota</taxon>
        <taxon>Metazoa</taxon>
        <taxon>Ecdysozoa</taxon>
        <taxon>Arthropoda</taxon>
        <taxon>Crustacea</taxon>
        <taxon>Multicrustacea</taxon>
        <taxon>Hexanauplia</taxon>
        <taxon>Copepoda</taxon>
        <taxon>Siphonostomatoida</taxon>
        <taxon>Caligidae</taxon>
        <taxon>Lepeophtheirus</taxon>
    </lineage>
</organism>
<sequence>MGKYIRNLVMYGFNHGRRLGFSIGGGVVL</sequence>
<accession>A0A0K2TRN1</accession>
<protein>
    <submittedName>
        <fullName evidence="1">Uncharacterized protein</fullName>
    </submittedName>
</protein>
<evidence type="ECO:0000313" key="1">
    <source>
        <dbReference type="EMBL" id="CDW28683.1"/>
    </source>
</evidence>
<reference evidence="1" key="1">
    <citation type="submission" date="2014-05" db="EMBL/GenBank/DDBJ databases">
        <authorList>
            <person name="Chronopoulou M."/>
        </authorList>
    </citation>
    <scope>NUCLEOTIDE SEQUENCE</scope>
    <source>
        <tissue evidence="1">Whole organism</tissue>
    </source>
</reference>
<proteinExistence type="predicted"/>